<dbReference type="GO" id="GO:0106364">
    <property type="term" value="F:4-hydroxy-3-all-trans-polyprenylbenzoate oxygenase activity"/>
    <property type="evidence" value="ECO:0007669"/>
    <property type="project" value="UniProtKB-EC"/>
</dbReference>
<keyword evidence="8 11" id="KW-0503">Monooxygenase</keyword>
<dbReference type="GO" id="GO:0031314">
    <property type="term" value="C:extrinsic component of mitochondrial inner membrane"/>
    <property type="evidence" value="ECO:0007669"/>
    <property type="project" value="UniProtKB-UniRule"/>
</dbReference>
<keyword evidence="9 11" id="KW-0496">Mitochondrion</keyword>
<dbReference type="HAMAP" id="MF_03193">
    <property type="entry name" value="COQ6_monooxygenase"/>
    <property type="match status" value="1"/>
</dbReference>
<dbReference type="SUPFAM" id="SSF51905">
    <property type="entry name" value="FAD/NAD(P)-binding domain"/>
    <property type="match status" value="1"/>
</dbReference>
<comment type="catalytic activity">
    <reaction evidence="11">
        <text>a 2-methoxy-6-(all-trans-polyprenyl)phenol + 2 reduced [2Fe-2S]-[ferredoxin] + O2 + 2 H(+) = a 2-methoxy-6-(all-trans-polyprenyl)benzene-1,4-diol + 2 oxidized [2Fe-2S]-[ferredoxin] + H2O</text>
        <dbReference type="Rhea" id="RHEA:81183"/>
        <dbReference type="Rhea" id="RHEA-COMP:9551"/>
        <dbReference type="Rhea" id="RHEA-COMP:10000"/>
        <dbReference type="Rhea" id="RHEA-COMP:10001"/>
        <dbReference type="Rhea" id="RHEA-COMP:10858"/>
        <dbReference type="ChEBI" id="CHEBI:15377"/>
        <dbReference type="ChEBI" id="CHEBI:15378"/>
        <dbReference type="ChEBI" id="CHEBI:15379"/>
        <dbReference type="ChEBI" id="CHEBI:33737"/>
        <dbReference type="ChEBI" id="CHEBI:33738"/>
        <dbReference type="ChEBI" id="CHEBI:62731"/>
        <dbReference type="ChEBI" id="CHEBI:84166"/>
        <dbReference type="EC" id="1.14.15.46"/>
    </reaction>
</comment>
<dbReference type="FunFam" id="3.50.50.60:FF:000245">
    <property type="entry name" value="Ubiquinone biosynthesis monooxygenase COQ6, mitochondrial"/>
    <property type="match status" value="1"/>
</dbReference>
<keyword evidence="10 11" id="KW-0472">Membrane</keyword>
<dbReference type="InterPro" id="IPR010971">
    <property type="entry name" value="UbiH/COQ6"/>
</dbReference>
<comment type="subunit">
    <text evidence="11">Component of a multi-subunit COQ enzyme complex, composed of at least COQ3, COQ4, COQ5, COQ6, COQ7 and COQ9.</text>
</comment>
<evidence type="ECO:0000259" key="12">
    <source>
        <dbReference type="Pfam" id="PF01494"/>
    </source>
</evidence>
<evidence type="ECO:0000313" key="14">
    <source>
        <dbReference type="Proteomes" id="UP000250266"/>
    </source>
</evidence>
<protein>
    <recommendedName>
        <fullName evidence="11">Ubiquinone biosynthesis monooxygenase COQ6, mitochondrial</fullName>
        <ecNumber evidence="11">1.14.15.45</ecNumber>
    </recommendedName>
    <alternativeName>
        <fullName evidence="11">2-methoxy-6-polyprenolphenol 4-hydroxylase</fullName>
        <ecNumber evidence="11">1.14.15.46</ecNumber>
    </alternativeName>
</protein>
<dbReference type="EC" id="1.14.15.45" evidence="11"/>
<dbReference type="PANTHER" id="PTHR43876">
    <property type="entry name" value="UBIQUINONE BIOSYNTHESIS MONOOXYGENASE COQ6, MITOCHONDRIAL"/>
    <property type="match status" value="1"/>
</dbReference>
<dbReference type="FunFam" id="3.50.50.60:FF:000021">
    <property type="entry name" value="Ubiquinone biosynthesis monooxygenase COQ6"/>
    <property type="match status" value="1"/>
</dbReference>
<comment type="similarity">
    <text evidence="2 11">Belongs to the UbiH/COQ6 family.</text>
</comment>
<evidence type="ECO:0000256" key="9">
    <source>
        <dbReference type="ARBA" id="ARBA00023128"/>
    </source>
</evidence>
<keyword evidence="4 11" id="KW-0831">Ubiquinone biosynthesis</keyword>
<evidence type="ECO:0000256" key="3">
    <source>
        <dbReference type="ARBA" id="ARBA00022630"/>
    </source>
</evidence>
<dbReference type="UniPathway" id="UPA00232"/>
<dbReference type="PRINTS" id="PR00420">
    <property type="entry name" value="RNGMNOXGNASE"/>
</dbReference>
<evidence type="ECO:0000256" key="10">
    <source>
        <dbReference type="ARBA" id="ARBA00023136"/>
    </source>
</evidence>
<comment type="catalytic activity">
    <reaction evidence="11">
        <text>a 4-hydroxy-3-(all-trans-polyprenyl)benzoate + 2 reduced [2Fe-2S]-[ferredoxin] + O2 + 2 H(+) = a 3,4-dihydroxy-5-(all-trans-polyprenyl)benzoate + 2 oxidized [2Fe-2S]-[ferredoxin] + H2O</text>
        <dbReference type="Rhea" id="RHEA:81195"/>
        <dbReference type="Rhea" id="RHEA-COMP:9514"/>
        <dbReference type="Rhea" id="RHEA-COMP:10000"/>
        <dbReference type="Rhea" id="RHEA-COMP:10001"/>
        <dbReference type="Rhea" id="RHEA-COMP:10930"/>
        <dbReference type="ChEBI" id="CHEBI:15377"/>
        <dbReference type="ChEBI" id="CHEBI:15378"/>
        <dbReference type="ChEBI" id="CHEBI:15379"/>
        <dbReference type="ChEBI" id="CHEBI:33737"/>
        <dbReference type="ChEBI" id="CHEBI:33738"/>
        <dbReference type="ChEBI" id="CHEBI:64694"/>
        <dbReference type="ChEBI" id="CHEBI:78396"/>
        <dbReference type="EC" id="1.14.15.45"/>
    </reaction>
</comment>
<comment type="subcellular location">
    <subcellularLocation>
        <location evidence="11">Mitochondrion inner membrane</location>
        <topology evidence="11">Peripheral membrane protein</topology>
        <orientation evidence="11">Matrix side</orientation>
    </subcellularLocation>
</comment>
<dbReference type="AlphaFoldDB" id="A0A8E2JFQ8"/>
<comment type="pathway">
    <text evidence="11">Cofactor biosynthesis; ubiquinone biosynthesis.</text>
</comment>
<evidence type="ECO:0000256" key="11">
    <source>
        <dbReference type="HAMAP-Rule" id="MF_03193"/>
    </source>
</evidence>
<keyword evidence="6 11" id="KW-0274">FAD</keyword>
<organism evidence="13 14">
    <name type="scientific">Lepidopterella palustris CBS 459.81</name>
    <dbReference type="NCBI Taxonomy" id="1314670"/>
    <lineage>
        <taxon>Eukaryota</taxon>
        <taxon>Fungi</taxon>
        <taxon>Dikarya</taxon>
        <taxon>Ascomycota</taxon>
        <taxon>Pezizomycotina</taxon>
        <taxon>Dothideomycetes</taxon>
        <taxon>Pleosporomycetidae</taxon>
        <taxon>Mytilinidiales</taxon>
        <taxon>Argynnaceae</taxon>
        <taxon>Lepidopterella</taxon>
    </lineage>
</organism>
<keyword evidence="3 11" id="KW-0285">Flavoprotein</keyword>
<evidence type="ECO:0000256" key="8">
    <source>
        <dbReference type="ARBA" id="ARBA00023033"/>
    </source>
</evidence>
<evidence type="ECO:0000256" key="7">
    <source>
        <dbReference type="ARBA" id="ARBA00023002"/>
    </source>
</evidence>
<name>A0A8E2JFQ8_9PEZI</name>
<feature type="domain" description="FAD-binding" evidence="12">
    <location>
        <begin position="41"/>
        <end position="446"/>
    </location>
</feature>
<dbReference type="EC" id="1.14.15.46" evidence="11"/>
<dbReference type="GO" id="GO:0120538">
    <property type="term" value="F:2-methoxy-6-polyprenolphenol 4-hydroxylase activity"/>
    <property type="evidence" value="ECO:0007669"/>
    <property type="project" value="UniProtKB-EC"/>
</dbReference>
<sequence>MPSRLLLQMHRCFSRSHVVQIAARRSYASTSPPPSSPPEIYDVVCVGGGPAGLSLLSGLRTSKATSNLKVALIESQDLQKNKLYNASPDVFSNRCSSLTPASVKNLNDMGAWLHVDASRVQPYQEMQVWDGVSDSRISFDWASATTPFAPRNSSQPKTIAYMIENLNITSTLLSRLSELGGVTTFSPIRVESIELGQETPDLDLRSWPIVTLSNGKTLAARLLVGADGANSPVRTFAGIPSRGFDYNRHGVVATLKLEGPGWGGPEHKIAYQRFLPTGPVAMLPLPGNMASLVWSTVPERAAKLKTLSSEDFTAMVNAAFRLSTTDLGFLHTLPAGQKDEVAWREQHTSINEWNIPMRVVGVLEGSVASFPLKMRHADTYTGERVALVGDAAHTIHPLAGQGLNQGQADAAALVRTIEAAVLHGQDIGSVISLESYNSERYAANNALLGVCDKLHRLYSVESGPLVPLRSLGLKAVDMMGPLKGFFMRSAAGTG</sequence>
<dbReference type="InterPro" id="IPR036188">
    <property type="entry name" value="FAD/NAD-bd_sf"/>
</dbReference>
<dbReference type="Gene3D" id="3.50.50.60">
    <property type="entry name" value="FAD/NAD(P)-binding domain"/>
    <property type="match status" value="2"/>
</dbReference>
<dbReference type="PANTHER" id="PTHR43876:SF7">
    <property type="entry name" value="UBIQUINONE BIOSYNTHESIS MONOOXYGENASE COQ6, MITOCHONDRIAL"/>
    <property type="match status" value="1"/>
</dbReference>
<gene>
    <name evidence="11" type="primary">COQ6</name>
    <name evidence="13" type="ORF">K432DRAFT_352104</name>
</gene>
<dbReference type="InterPro" id="IPR002938">
    <property type="entry name" value="FAD-bd"/>
</dbReference>
<comment type="function">
    <text evidence="11">FAD-dependent monooxygenase required for two non-consecutive steps during ubiquinone biosynthesis. Required for the C5-ring hydroxylation during ubiquinone biosynthesis by catalyzing the hydroxylation of 4-hydroxy-3-(all-trans-polyprenyl)benzoic acid to 3,4-dihydroxy-5-(all-trans-polyprenyl)benzoic acid. Also acts downstream of coq4, for the C1-hydroxylation during ubiquinone biosynthesis by catalyzing the hydroxylation of 2-methoxy-6-(all-trans-polyprenyl)phenol to 2-methoxy-6-(all-trans-polyprenyl)benzene-1,4-diol. The electrons required for the hydroxylation reaction are funneled indirectly to coq6 from NADPH via a ferredoxin/ferredoxin reductase system.</text>
</comment>
<dbReference type="InterPro" id="IPR018168">
    <property type="entry name" value="Ubi_Hdrlase_CS"/>
</dbReference>
<evidence type="ECO:0000256" key="2">
    <source>
        <dbReference type="ARBA" id="ARBA00005349"/>
    </source>
</evidence>
<keyword evidence="14" id="KW-1185">Reference proteome</keyword>
<keyword evidence="13" id="KW-0830">Ubiquinone</keyword>
<accession>A0A8E2JFQ8</accession>
<reference evidence="13 14" key="1">
    <citation type="journal article" date="2016" name="Nat. Commun.">
        <title>Ectomycorrhizal ecology is imprinted in the genome of the dominant symbiotic fungus Cenococcum geophilum.</title>
        <authorList>
            <consortium name="DOE Joint Genome Institute"/>
            <person name="Peter M."/>
            <person name="Kohler A."/>
            <person name="Ohm R.A."/>
            <person name="Kuo A."/>
            <person name="Krutzmann J."/>
            <person name="Morin E."/>
            <person name="Arend M."/>
            <person name="Barry K.W."/>
            <person name="Binder M."/>
            <person name="Choi C."/>
            <person name="Clum A."/>
            <person name="Copeland A."/>
            <person name="Grisel N."/>
            <person name="Haridas S."/>
            <person name="Kipfer T."/>
            <person name="LaButti K."/>
            <person name="Lindquist E."/>
            <person name="Lipzen A."/>
            <person name="Maire R."/>
            <person name="Meier B."/>
            <person name="Mihaltcheva S."/>
            <person name="Molinier V."/>
            <person name="Murat C."/>
            <person name="Poggeler S."/>
            <person name="Quandt C.A."/>
            <person name="Sperisen C."/>
            <person name="Tritt A."/>
            <person name="Tisserant E."/>
            <person name="Crous P.W."/>
            <person name="Henrissat B."/>
            <person name="Nehls U."/>
            <person name="Egli S."/>
            <person name="Spatafora J.W."/>
            <person name="Grigoriev I.V."/>
            <person name="Martin F.M."/>
        </authorList>
    </citation>
    <scope>NUCLEOTIDE SEQUENCE [LARGE SCALE GENOMIC DNA]</scope>
    <source>
        <strain evidence="13 14">CBS 459.81</strain>
    </source>
</reference>
<evidence type="ECO:0000256" key="5">
    <source>
        <dbReference type="ARBA" id="ARBA00022792"/>
    </source>
</evidence>
<dbReference type="NCBIfam" id="TIGR01988">
    <property type="entry name" value="Ubi-OHases"/>
    <property type="match status" value="1"/>
</dbReference>
<evidence type="ECO:0000256" key="1">
    <source>
        <dbReference type="ARBA" id="ARBA00001974"/>
    </source>
</evidence>
<dbReference type="Pfam" id="PF01494">
    <property type="entry name" value="FAD_binding_3"/>
    <property type="match status" value="1"/>
</dbReference>
<keyword evidence="7 11" id="KW-0560">Oxidoreductase</keyword>
<keyword evidence="5 11" id="KW-0999">Mitochondrion inner membrane</keyword>
<proteinExistence type="inferred from homology"/>
<evidence type="ECO:0000256" key="6">
    <source>
        <dbReference type="ARBA" id="ARBA00022827"/>
    </source>
</evidence>
<dbReference type="InterPro" id="IPR051205">
    <property type="entry name" value="UbiH/COQ6_monooxygenase"/>
</dbReference>
<dbReference type="OrthoDB" id="683240at2759"/>
<dbReference type="EMBL" id="KV744939">
    <property type="protein sequence ID" value="OCK80960.1"/>
    <property type="molecule type" value="Genomic_DNA"/>
</dbReference>
<dbReference type="Proteomes" id="UP000250266">
    <property type="component" value="Unassembled WGS sequence"/>
</dbReference>
<dbReference type="GO" id="GO:0016712">
    <property type="term" value="F:oxidoreductase activity, acting on paired donors, with incorporation or reduction of molecular oxygen, reduced flavin or flavoprotein as one donor, and incorporation of one atom of oxygen"/>
    <property type="evidence" value="ECO:0007669"/>
    <property type="project" value="UniProtKB-UniRule"/>
</dbReference>
<comment type="cofactor">
    <cofactor evidence="1 11">
        <name>FAD</name>
        <dbReference type="ChEBI" id="CHEBI:57692"/>
    </cofactor>
</comment>
<evidence type="ECO:0000256" key="4">
    <source>
        <dbReference type="ARBA" id="ARBA00022688"/>
    </source>
</evidence>
<evidence type="ECO:0000313" key="13">
    <source>
        <dbReference type="EMBL" id="OCK80960.1"/>
    </source>
</evidence>
<dbReference type="InterPro" id="IPR000689">
    <property type="entry name" value="UbQ_mOase_COQ6"/>
</dbReference>
<dbReference type="GO" id="GO:0071949">
    <property type="term" value="F:FAD binding"/>
    <property type="evidence" value="ECO:0007669"/>
    <property type="project" value="InterPro"/>
</dbReference>
<dbReference type="PROSITE" id="PS01304">
    <property type="entry name" value="UBIH"/>
    <property type="match status" value="1"/>
</dbReference>